<dbReference type="GO" id="GO:0016020">
    <property type="term" value="C:membrane"/>
    <property type="evidence" value="ECO:0007669"/>
    <property type="project" value="InterPro"/>
</dbReference>
<dbReference type="EMBL" id="UINC01003981">
    <property type="protein sequence ID" value="SVA10840.1"/>
    <property type="molecule type" value="Genomic_DNA"/>
</dbReference>
<proteinExistence type="predicted"/>
<name>A0A381T3P6_9ZZZZ</name>
<dbReference type="Gene3D" id="3.40.50.12580">
    <property type="match status" value="1"/>
</dbReference>
<dbReference type="GO" id="GO:0047355">
    <property type="term" value="F:CDP-glycerol glycerophosphotransferase activity"/>
    <property type="evidence" value="ECO:0007669"/>
    <property type="project" value="InterPro"/>
</dbReference>
<gene>
    <name evidence="1" type="ORF">METZ01_LOCUS63694</name>
</gene>
<protein>
    <recommendedName>
        <fullName evidence="2">CDP-glycerol glycerophosphotransferase</fullName>
    </recommendedName>
</protein>
<evidence type="ECO:0000313" key="1">
    <source>
        <dbReference type="EMBL" id="SVA10840.1"/>
    </source>
</evidence>
<dbReference type="InterPro" id="IPR007554">
    <property type="entry name" value="Glycerophosphate_synth"/>
</dbReference>
<dbReference type="InterPro" id="IPR043148">
    <property type="entry name" value="TagF_C"/>
</dbReference>
<sequence>MLSVLFESHHLYYLPNFLPIIKEMRSRVKYEIFASIPCSTPKEEKDIFYQICNDNDILTVVGNSEQDRIQTIKNKRFDVIIVGNVGKIEEIAANHSLTVMVYHGIGLKQTYYNDIVERIDIRAVESKERYEILSSQGHTNLIINGYTKCDPLMNIEDQTDDYFVRTGLDTSKKTILYAPSFYPSSIEKLYPELEHFSNEFNLIIKLHNFSWFQKRYQYQSEMMMNLDSKLSNVYLAQPNDFDVIPFMKISDLLISDISSTIFEFLPLNRPIIMAECFSIRLKHRIFKKRFSRKLDLERYDSIDFVNRINDPGKLYGLIYHCIEYPSELSDLRMEAVETYLYKNDGKASSRLLDEIESRLSLA</sequence>
<dbReference type="Pfam" id="PF04464">
    <property type="entry name" value="Glyphos_transf"/>
    <property type="match status" value="1"/>
</dbReference>
<accession>A0A381T3P6</accession>
<dbReference type="SUPFAM" id="SSF53756">
    <property type="entry name" value="UDP-Glycosyltransferase/glycogen phosphorylase"/>
    <property type="match status" value="1"/>
</dbReference>
<dbReference type="AlphaFoldDB" id="A0A381T3P6"/>
<organism evidence="1">
    <name type="scientific">marine metagenome</name>
    <dbReference type="NCBI Taxonomy" id="408172"/>
    <lineage>
        <taxon>unclassified sequences</taxon>
        <taxon>metagenomes</taxon>
        <taxon>ecological metagenomes</taxon>
    </lineage>
</organism>
<reference evidence="1" key="1">
    <citation type="submission" date="2018-05" db="EMBL/GenBank/DDBJ databases">
        <authorList>
            <person name="Lanie J.A."/>
            <person name="Ng W.-L."/>
            <person name="Kazmierczak K.M."/>
            <person name="Andrzejewski T.M."/>
            <person name="Davidsen T.M."/>
            <person name="Wayne K.J."/>
            <person name="Tettelin H."/>
            <person name="Glass J.I."/>
            <person name="Rusch D."/>
            <person name="Podicherti R."/>
            <person name="Tsui H.-C.T."/>
            <person name="Winkler M.E."/>
        </authorList>
    </citation>
    <scope>NUCLEOTIDE SEQUENCE</scope>
</reference>
<evidence type="ECO:0008006" key="2">
    <source>
        <dbReference type="Google" id="ProtNLM"/>
    </source>
</evidence>